<proteinExistence type="inferred from homology"/>
<comment type="caution">
    <text evidence="3">The sequence shown here is derived from an EMBL/GenBank/DDBJ whole genome shotgun (WGS) entry which is preliminary data.</text>
</comment>
<gene>
    <name evidence="3" type="ORF">EV699_10467</name>
</gene>
<dbReference type="Gene3D" id="3.40.50.10680">
    <property type="entry name" value="CofD-like domains"/>
    <property type="match status" value="1"/>
</dbReference>
<comment type="subcellular location">
    <subcellularLocation>
        <location evidence="2">Cytoplasm</location>
    </subcellularLocation>
</comment>
<dbReference type="InterPro" id="IPR002882">
    <property type="entry name" value="CofD"/>
</dbReference>
<dbReference type="InterPro" id="IPR010119">
    <property type="entry name" value="Gluconeogen_factor"/>
</dbReference>
<dbReference type="NCBIfam" id="TIGR01826">
    <property type="entry name" value="CofD_related"/>
    <property type="match status" value="1"/>
</dbReference>
<dbReference type="GO" id="GO:0008360">
    <property type="term" value="P:regulation of cell shape"/>
    <property type="evidence" value="ECO:0007669"/>
    <property type="project" value="UniProtKB-UniRule"/>
</dbReference>
<dbReference type="InterPro" id="IPR038136">
    <property type="entry name" value="CofD-like_dom_sf"/>
</dbReference>
<dbReference type="AlphaFoldDB" id="A0A4R2L949"/>
<dbReference type="PANTHER" id="PTHR30135">
    <property type="entry name" value="UNCHARACTERIZED PROTEIN YVCK-RELATED"/>
    <property type="match status" value="1"/>
</dbReference>
<organism evidence="3 4">
    <name type="scientific">Plasticicumulans lactativorans</name>
    <dbReference type="NCBI Taxonomy" id="1133106"/>
    <lineage>
        <taxon>Bacteria</taxon>
        <taxon>Pseudomonadati</taxon>
        <taxon>Pseudomonadota</taxon>
        <taxon>Gammaproteobacteria</taxon>
        <taxon>Candidatus Competibacteraceae</taxon>
        <taxon>Plasticicumulans</taxon>
    </lineage>
</organism>
<dbReference type="SUPFAM" id="SSF142338">
    <property type="entry name" value="CofD-like"/>
    <property type="match status" value="1"/>
</dbReference>
<dbReference type="EMBL" id="SLWY01000004">
    <property type="protein sequence ID" value="TCO82675.1"/>
    <property type="molecule type" value="Genomic_DNA"/>
</dbReference>
<evidence type="ECO:0000256" key="1">
    <source>
        <dbReference type="ARBA" id="ARBA00022490"/>
    </source>
</evidence>
<evidence type="ECO:0000313" key="3">
    <source>
        <dbReference type="EMBL" id="TCO82675.1"/>
    </source>
</evidence>
<comment type="function">
    <text evidence="2">Required for morphogenesis under gluconeogenic growth conditions.</text>
</comment>
<dbReference type="Pfam" id="PF01933">
    <property type="entry name" value="CofD"/>
    <property type="match status" value="1"/>
</dbReference>
<dbReference type="Proteomes" id="UP000295765">
    <property type="component" value="Unassembled WGS sequence"/>
</dbReference>
<protein>
    <recommendedName>
        <fullName evidence="2">Putative gluconeogenesis factor</fullName>
    </recommendedName>
</protein>
<sequence>MVVIGGGTGSFTLLSALKRYVGHLTAIVNMVDDGGSTGVLRDELGALPPGDVRQCLVALSHSPRVRELFNYRFEEGTFAGHAFGNLFLSALERITGSFAEAVETAAEVLAVRGTVVPVTLDDVHLMLREPGGTLVRGESRVGASRFAGGRRPELFLSPQPRVNPAAIVAIHAADMVVIAPGDLYASLAPTLLVPGIGDALAISPARVVYVCNLMTKPGQTDGFQVHDFAAEIERFAGRPVLEHVLYNTERPGAELRERYAREHEYGVGFDPAILQRQHYGAVGDTFLAGPPQMRTQVDLIAHRTLIRHNADRVARHLMRLYFS</sequence>
<accession>A0A4R2L949</accession>
<evidence type="ECO:0000313" key="4">
    <source>
        <dbReference type="Proteomes" id="UP000295765"/>
    </source>
</evidence>
<dbReference type="CDD" id="cd07187">
    <property type="entry name" value="YvcK_like"/>
    <property type="match status" value="1"/>
</dbReference>
<keyword evidence="4" id="KW-1185">Reference proteome</keyword>
<dbReference type="GO" id="GO:0005737">
    <property type="term" value="C:cytoplasm"/>
    <property type="evidence" value="ECO:0007669"/>
    <property type="project" value="UniProtKB-SubCell"/>
</dbReference>
<name>A0A4R2L949_9GAMM</name>
<keyword evidence="1 2" id="KW-0963">Cytoplasm</keyword>
<dbReference type="GO" id="GO:0043743">
    <property type="term" value="F:LPPG:FO 2-phospho-L-lactate transferase activity"/>
    <property type="evidence" value="ECO:0007669"/>
    <property type="project" value="InterPro"/>
</dbReference>
<dbReference type="HAMAP" id="MF_00973">
    <property type="entry name" value="Gluconeogen_factor"/>
    <property type="match status" value="1"/>
</dbReference>
<reference evidence="3 4" key="1">
    <citation type="submission" date="2019-03" db="EMBL/GenBank/DDBJ databases">
        <title>Genomic Encyclopedia of Type Strains, Phase IV (KMG-IV): sequencing the most valuable type-strain genomes for metagenomic binning, comparative biology and taxonomic classification.</title>
        <authorList>
            <person name="Goeker M."/>
        </authorList>
    </citation>
    <scope>NUCLEOTIDE SEQUENCE [LARGE SCALE GENOMIC DNA]</scope>
    <source>
        <strain evidence="3 4">DSM 25287</strain>
    </source>
</reference>
<evidence type="ECO:0000256" key="2">
    <source>
        <dbReference type="HAMAP-Rule" id="MF_00973"/>
    </source>
</evidence>
<dbReference type="PANTHER" id="PTHR30135:SF3">
    <property type="entry name" value="GLUCONEOGENESIS FACTOR-RELATED"/>
    <property type="match status" value="1"/>
</dbReference>
<comment type="similarity">
    <text evidence="2">Belongs to the gluconeogenesis factor family.</text>
</comment>